<evidence type="ECO:0000256" key="1">
    <source>
        <dbReference type="SAM" id="MobiDB-lite"/>
    </source>
</evidence>
<evidence type="ECO:0000313" key="3">
    <source>
        <dbReference type="Proteomes" id="UP000002484"/>
    </source>
</evidence>
<dbReference type="AlphaFoldDB" id="E3JD25"/>
<gene>
    <name evidence="2" type="ordered locus">FraEuI1c_3144</name>
</gene>
<keyword evidence="3" id="KW-1185">Reference proteome</keyword>
<reference evidence="2 3" key="1">
    <citation type="submission" date="2010-10" db="EMBL/GenBank/DDBJ databases">
        <title>Complete sequence of Frankia sp. EuI1c.</title>
        <authorList>
            <consortium name="US DOE Joint Genome Institute"/>
            <person name="Lucas S."/>
            <person name="Copeland A."/>
            <person name="Lapidus A."/>
            <person name="Cheng J.-F."/>
            <person name="Bruce D."/>
            <person name="Goodwin L."/>
            <person name="Pitluck S."/>
            <person name="Chertkov O."/>
            <person name="Detter J.C."/>
            <person name="Han C."/>
            <person name="Tapia R."/>
            <person name="Land M."/>
            <person name="Hauser L."/>
            <person name="Jeffries C."/>
            <person name="Kyrpides N."/>
            <person name="Ivanova N."/>
            <person name="Mikhailova N."/>
            <person name="Beauchemin N."/>
            <person name="Sen A."/>
            <person name="Sur S.A."/>
            <person name="Gtari M."/>
            <person name="Wall L."/>
            <person name="Tisa L."/>
            <person name="Woyke T."/>
        </authorList>
    </citation>
    <scope>NUCLEOTIDE SEQUENCE [LARGE SCALE GENOMIC DNA]</scope>
    <source>
        <strain evidence="3">DSM 45817 / CECT 9037 / EuI1c</strain>
    </source>
</reference>
<dbReference type="eggNOG" id="COG0384">
    <property type="taxonomic scope" value="Bacteria"/>
</dbReference>
<organism evidence="2 3">
    <name type="scientific">Pseudofrankia inefficax (strain DSM 45817 / CECT 9037 / DDB 130130 / EuI1c)</name>
    <name type="common">Frankia inefficax</name>
    <dbReference type="NCBI Taxonomy" id="298654"/>
    <lineage>
        <taxon>Bacteria</taxon>
        <taxon>Bacillati</taxon>
        <taxon>Actinomycetota</taxon>
        <taxon>Actinomycetes</taxon>
        <taxon>Frankiales</taxon>
        <taxon>Frankiaceae</taxon>
        <taxon>Pseudofrankia</taxon>
    </lineage>
</organism>
<dbReference type="KEGG" id="fri:FraEuI1c_3144"/>
<dbReference type="HOGENOM" id="CLU_098567_0_0_11"/>
<dbReference type="Proteomes" id="UP000002484">
    <property type="component" value="Chromosome"/>
</dbReference>
<dbReference type="InParanoid" id="E3JD25"/>
<dbReference type="SUPFAM" id="SSF54506">
    <property type="entry name" value="Diaminopimelate epimerase-like"/>
    <property type="match status" value="1"/>
</dbReference>
<protein>
    <submittedName>
        <fullName evidence="2">Phenazine biosynthesis PhzC/PhzF protein</fullName>
    </submittedName>
</protein>
<dbReference type="Gene3D" id="3.10.310.10">
    <property type="entry name" value="Diaminopimelate Epimerase, Chain A, domain 1"/>
    <property type="match status" value="1"/>
</dbReference>
<dbReference type="EMBL" id="CP002299">
    <property type="protein sequence ID" value="ADP81164.1"/>
    <property type="molecule type" value="Genomic_DNA"/>
</dbReference>
<proteinExistence type="predicted"/>
<accession>E3JD25</accession>
<evidence type="ECO:0000313" key="2">
    <source>
        <dbReference type="EMBL" id="ADP81164.1"/>
    </source>
</evidence>
<feature type="region of interest" description="Disordered" evidence="1">
    <location>
        <begin position="37"/>
        <end position="57"/>
    </location>
</feature>
<sequence>MIAVSALRWSLSNPNRNHQRAETAIKTTGRSWRSRFPQSRCTSCSPPSPAAGSRSTCARRSPLLTSETIFLDDVEKAEISIHNLSRQIPFAGHAAVGAAWTIARLTGHHPSVLRTTGREAESWADSAGVWVRAPLSMTPPWWAERLDDPCQVDDLGGPLSPTQDFTQLWAWIDGPAGIARMRTYAARVGIPEDEACGTGAMRLAAGHGRRMTIHHGEGSIIHAAPGPAGYAGIAGHITEVPAREI</sequence>
<name>E3JD25_PSEI1</name>
<dbReference type="STRING" id="298654.FraEuI1c_3144"/>